<protein>
    <submittedName>
        <fullName evidence="1">Uncharacterized protein</fullName>
    </submittedName>
</protein>
<evidence type="ECO:0000313" key="2">
    <source>
        <dbReference type="Proteomes" id="UP001501251"/>
    </source>
</evidence>
<comment type="caution">
    <text evidence="1">The sequence shown here is derived from an EMBL/GenBank/DDBJ whole genome shotgun (WGS) entry which is preliminary data.</text>
</comment>
<gene>
    <name evidence="1" type="ORF">GCM10022252_76350</name>
</gene>
<proteinExistence type="predicted"/>
<name>A0ABP8BL67_9ACTN</name>
<keyword evidence="2" id="KW-1185">Reference proteome</keyword>
<evidence type="ECO:0000313" key="1">
    <source>
        <dbReference type="EMBL" id="GAA4209599.1"/>
    </source>
</evidence>
<dbReference type="EMBL" id="BAABAQ010000020">
    <property type="protein sequence ID" value="GAA4209599.1"/>
    <property type="molecule type" value="Genomic_DNA"/>
</dbReference>
<organism evidence="1 2">
    <name type="scientific">Streptosporangium oxazolinicum</name>
    <dbReference type="NCBI Taxonomy" id="909287"/>
    <lineage>
        <taxon>Bacteria</taxon>
        <taxon>Bacillati</taxon>
        <taxon>Actinomycetota</taxon>
        <taxon>Actinomycetes</taxon>
        <taxon>Streptosporangiales</taxon>
        <taxon>Streptosporangiaceae</taxon>
        <taxon>Streptosporangium</taxon>
    </lineage>
</organism>
<dbReference type="RefSeq" id="WP_344923219.1">
    <property type="nucleotide sequence ID" value="NZ_BAABAQ010000020.1"/>
</dbReference>
<sequence>MTGTVRTPDLHVEHMSNLARQLNITSDTPARFAVGMAKHHAETAVKIATKYEGDPGAFAELNTQIHLALAYMSRHVDGRGFECVADMFVTLRTIAQTYLRGLSHTQRVLLAAGRGFRHAQMTEENTRAGGDPALITWLNPVYCPTSEALTRIQRAADRRYETRYPDLAGASADDADRRHELATPTTYRFTLEFRYGLLD</sequence>
<reference evidence="2" key="1">
    <citation type="journal article" date="2019" name="Int. J. Syst. Evol. Microbiol.">
        <title>The Global Catalogue of Microorganisms (GCM) 10K type strain sequencing project: providing services to taxonomists for standard genome sequencing and annotation.</title>
        <authorList>
            <consortium name="The Broad Institute Genomics Platform"/>
            <consortium name="The Broad Institute Genome Sequencing Center for Infectious Disease"/>
            <person name="Wu L."/>
            <person name="Ma J."/>
        </authorList>
    </citation>
    <scope>NUCLEOTIDE SEQUENCE [LARGE SCALE GENOMIC DNA]</scope>
    <source>
        <strain evidence="2">JCM 17388</strain>
    </source>
</reference>
<dbReference type="Proteomes" id="UP001501251">
    <property type="component" value="Unassembled WGS sequence"/>
</dbReference>
<accession>A0ABP8BL67</accession>